<dbReference type="Proteomes" id="UP001168528">
    <property type="component" value="Unassembled WGS sequence"/>
</dbReference>
<dbReference type="Gene3D" id="3.40.50.720">
    <property type="entry name" value="NAD(P)-binding Rossmann-like Domain"/>
    <property type="match status" value="1"/>
</dbReference>
<dbReference type="PRINTS" id="PR00081">
    <property type="entry name" value="GDHRDH"/>
</dbReference>
<dbReference type="Pfam" id="PF00106">
    <property type="entry name" value="adh_short"/>
    <property type="match status" value="1"/>
</dbReference>
<reference evidence="5" key="1">
    <citation type="submission" date="2023-07" db="EMBL/GenBank/DDBJ databases">
        <title>The genome sequence of Rhodocytophaga aerolata KACC 12507.</title>
        <authorList>
            <person name="Zhang X."/>
        </authorList>
    </citation>
    <scope>NUCLEOTIDE SEQUENCE</scope>
    <source>
        <strain evidence="5">KACC 12507</strain>
    </source>
</reference>
<evidence type="ECO:0000313" key="6">
    <source>
        <dbReference type="Proteomes" id="UP001168528"/>
    </source>
</evidence>
<accession>A0ABT8RIM5</accession>
<dbReference type="InterPro" id="IPR020904">
    <property type="entry name" value="Sc_DH/Rdtase_CS"/>
</dbReference>
<dbReference type="PRINTS" id="PR00080">
    <property type="entry name" value="SDRFAMILY"/>
</dbReference>
<name>A0ABT8RIM5_9BACT</name>
<dbReference type="SUPFAM" id="SSF51735">
    <property type="entry name" value="NAD(P)-binding Rossmann-fold domains"/>
    <property type="match status" value="1"/>
</dbReference>
<comment type="similarity">
    <text evidence="1 4">Belongs to the short-chain dehydrogenases/reductases (SDR) family.</text>
</comment>
<dbReference type="RefSeq" id="WP_302042353.1">
    <property type="nucleotide sequence ID" value="NZ_JAUKPO010000066.1"/>
</dbReference>
<dbReference type="PANTHER" id="PTHR43490">
    <property type="entry name" value="(+)-NEOMENTHOL DEHYDROGENASE"/>
    <property type="match status" value="1"/>
</dbReference>
<protein>
    <submittedName>
        <fullName evidence="5">SDR family oxidoreductase</fullName>
    </submittedName>
</protein>
<gene>
    <name evidence="5" type="ORF">Q0590_35110</name>
</gene>
<keyword evidence="3" id="KW-0560">Oxidoreductase</keyword>
<dbReference type="InterPro" id="IPR002347">
    <property type="entry name" value="SDR_fam"/>
</dbReference>
<sequence>MKSKNQEHEKSNSKKGSKSVLITGANKGIGLETAKQLSKEGLFVYLGSRDVEKGNAIVKELEGNGFQNLKAIELDVTKPETILSAKHIIEQEQGGLDILINNAGISGILPQNALHTSIDHFKEVFEVNFYGVISVTQAFMDLLRKSPQPRIVNVSTSVGSLSLQSDPNWPAYDYAKYAVYASSKSAMNMYTVQLAYQLRDTAFKVNAVCPGYTKTDFTNHRGGEVEEARKRIIKYALIDQNGPTGKFFSEETNPETGEIPW</sequence>
<evidence type="ECO:0000313" key="5">
    <source>
        <dbReference type="EMBL" id="MDO1451556.1"/>
    </source>
</evidence>
<dbReference type="InterPro" id="IPR036291">
    <property type="entry name" value="NAD(P)-bd_dom_sf"/>
</dbReference>
<dbReference type="CDD" id="cd05324">
    <property type="entry name" value="carb_red_PTCR-like_SDR_c"/>
    <property type="match status" value="1"/>
</dbReference>
<keyword evidence="2" id="KW-0521">NADP</keyword>
<comment type="caution">
    <text evidence="5">The sequence shown here is derived from an EMBL/GenBank/DDBJ whole genome shotgun (WGS) entry which is preliminary data.</text>
</comment>
<dbReference type="PROSITE" id="PS00061">
    <property type="entry name" value="ADH_SHORT"/>
    <property type="match status" value="1"/>
</dbReference>
<organism evidence="5 6">
    <name type="scientific">Rhodocytophaga aerolata</name>
    <dbReference type="NCBI Taxonomy" id="455078"/>
    <lineage>
        <taxon>Bacteria</taxon>
        <taxon>Pseudomonadati</taxon>
        <taxon>Bacteroidota</taxon>
        <taxon>Cytophagia</taxon>
        <taxon>Cytophagales</taxon>
        <taxon>Rhodocytophagaceae</taxon>
        <taxon>Rhodocytophaga</taxon>
    </lineage>
</organism>
<evidence type="ECO:0000256" key="4">
    <source>
        <dbReference type="RuleBase" id="RU000363"/>
    </source>
</evidence>
<dbReference type="InterPro" id="IPR045313">
    <property type="entry name" value="CBR1-like"/>
</dbReference>
<evidence type="ECO:0000256" key="1">
    <source>
        <dbReference type="ARBA" id="ARBA00006484"/>
    </source>
</evidence>
<proteinExistence type="inferred from homology"/>
<keyword evidence="6" id="KW-1185">Reference proteome</keyword>
<evidence type="ECO:0000256" key="3">
    <source>
        <dbReference type="ARBA" id="ARBA00023002"/>
    </source>
</evidence>
<dbReference type="PANTHER" id="PTHR43490:SF99">
    <property type="entry name" value="SHORT-CHAIN DEHYDROGENASE_REDUCTASE"/>
    <property type="match status" value="1"/>
</dbReference>
<dbReference type="EMBL" id="JAUKPO010000066">
    <property type="protein sequence ID" value="MDO1451556.1"/>
    <property type="molecule type" value="Genomic_DNA"/>
</dbReference>
<evidence type="ECO:0000256" key="2">
    <source>
        <dbReference type="ARBA" id="ARBA00022857"/>
    </source>
</evidence>